<dbReference type="PANTHER" id="PTHR45023">
    <property type="match status" value="1"/>
</dbReference>
<feature type="region of interest" description="Disordered" evidence="1">
    <location>
        <begin position="281"/>
        <end position="329"/>
    </location>
</feature>
<dbReference type="Gramene" id="PAN49790">
    <property type="protein sequence ID" value="PAN49790"/>
    <property type="gene ID" value="PAHAL_9G475500"/>
</dbReference>
<accession>A0A2S3IRC9</accession>
<organism evidence="3">
    <name type="scientific">Panicum hallii</name>
    <dbReference type="NCBI Taxonomy" id="206008"/>
    <lineage>
        <taxon>Eukaryota</taxon>
        <taxon>Viridiplantae</taxon>
        <taxon>Streptophyta</taxon>
        <taxon>Embryophyta</taxon>
        <taxon>Tracheophyta</taxon>
        <taxon>Spermatophyta</taxon>
        <taxon>Magnoliopsida</taxon>
        <taxon>Liliopsida</taxon>
        <taxon>Poales</taxon>
        <taxon>Poaceae</taxon>
        <taxon>PACMAD clade</taxon>
        <taxon>Panicoideae</taxon>
        <taxon>Panicodae</taxon>
        <taxon>Paniceae</taxon>
        <taxon>Panicinae</taxon>
        <taxon>Panicum</taxon>
        <taxon>Panicum sect. Panicum</taxon>
    </lineage>
</organism>
<dbReference type="Gene3D" id="1.10.10.60">
    <property type="entry name" value="Homeodomain-like"/>
    <property type="match status" value="1"/>
</dbReference>
<feature type="compositionally biased region" description="Polar residues" evidence="1">
    <location>
        <begin position="13"/>
        <end position="28"/>
    </location>
</feature>
<evidence type="ECO:0000313" key="3">
    <source>
        <dbReference type="EMBL" id="PAN49790.1"/>
    </source>
</evidence>
<sequence length="392" mass="43692">MTGWSPDFHTFTDLLQSDRSQVSSQDESSPIHRRSDVNSSSQPRVLFSPAAPPAPEAPPPPYHYPYGSYSYPPPPYAPPPGTRSGTEGPYPPPSYAPPPYGPYPPPPHAAPTVPSPVSVESQNEGAGATKPKRPKRLDWTIAEEEKLVHAWVYHSNDSVTGNNQTGFSFWGQIAETFNSTAEPSRCRTAKQLKDHWNVYNCEVTLFNGYYIQEERVRQSGADDAMVMEGAMARYENDPKVMTAFKRHHWWRAVRHEPKWAAKHGPGSGSDVSSKRTQLGVLGEYSSSGTQDTEEDNETRPIGRDKAKTAKRKEKAKGKEKGKKSSSSSAVASKVFAMKNMWGGLVKAKLFKQWNIMKSRSTADMDEAEKRTHFKAVKMVEKEFGLDENSEED</sequence>
<dbReference type="AlphaFoldDB" id="A0A2S3IRC9"/>
<dbReference type="EMBL" id="CM008054">
    <property type="protein sequence ID" value="PAN49790.1"/>
    <property type="molecule type" value="Genomic_DNA"/>
</dbReference>
<protein>
    <recommendedName>
        <fullName evidence="2">Myb-like domain-containing protein</fullName>
    </recommendedName>
</protein>
<evidence type="ECO:0000259" key="2">
    <source>
        <dbReference type="PROSITE" id="PS50090"/>
    </source>
</evidence>
<gene>
    <name evidence="3" type="ORF">PAHAL_9G475500</name>
</gene>
<dbReference type="PANTHER" id="PTHR45023:SF4">
    <property type="entry name" value="GLYCINE-RICH PROTEIN-RELATED"/>
    <property type="match status" value="1"/>
</dbReference>
<feature type="compositionally biased region" description="Basic residues" evidence="1">
    <location>
        <begin position="308"/>
        <end position="323"/>
    </location>
</feature>
<feature type="region of interest" description="Disordered" evidence="1">
    <location>
        <begin position="1"/>
        <end position="135"/>
    </location>
</feature>
<feature type="compositionally biased region" description="Low complexity" evidence="1">
    <location>
        <begin position="110"/>
        <end position="119"/>
    </location>
</feature>
<feature type="compositionally biased region" description="Pro residues" evidence="1">
    <location>
        <begin position="71"/>
        <end position="81"/>
    </location>
</feature>
<feature type="compositionally biased region" description="Basic and acidic residues" evidence="1">
    <location>
        <begin position="297"/>
        <end position="307"/>
    </location>
</feature>
<evidence type="ECO:0000256" key="1">
    <source>
        <dbReference type="SAM" id="MobiDB-lite"/>
    </source>
</evidence>
<feature type="compositionally biased region" description="Pro residues" evidence="1">
    <location>
        <begin position="50"/>
        <end position="63"/>
    </location>
</feature>
<feature type="compositionally biased region" description="Pro residues" evidence="1">
    <location>
        <begin position="89"/>
        <end position="109"/>
    </location>
</feature>
<proteinExistence type="predicted"/>
<dbReference type="InterPro" id="IPR001005">
    <property type="entry name" value="SANT/Myb"/>
</dbReference>
<feature type="domain" description="Myb-like" evidence="2">
    <location>
        <begin position="131"/>
        <end position="200"/>
    </location>
</feature>
<dbReference type="PROSITE" id="PS50090">
    <property type="entry name" value="MYB_LIKE"/>
    <property type="match status" value="1"/>
</dbReference>
<dbReference type="Proteomes" id="UP000243499">
    <property type="component" value="Chromosome 9"/>
</dbReference>
<name>A0A2S3IRC9_9POAL</name>
<reference evidence="3" key="1">
    <citation type="submission" date="2018-04" db="EMBL/GenBank/DDBJ databases">
        <title>WGS assembly of Panicum hallii.</title>
        <authorList>
            <person name="Lovell J."/>
            <person name="Jenkins J."/>
            <person name="Lowry D."/>
            <person name="Mamidi S."/>
            <person name="Sreedasyam A."/>
            <person name="Weng X."/>
            <person name="Barry K."/>
            <person name="Bonette J."/>
            <person name="Campitelli B."/>
            <person name="Daum C."/>
            <person name="Gordon S."/>
            <person name="Gould B."/>
            <person name="Lipzen A."/>
            <person name="Macqueen A."/>
            <person name="Palacio-Mejia J."/>
            <person name="Plott C."/>
            <person name="Shakirov E."/>
            <person name="Shu S."/>
            <person name="Yoshinaga Y."/>
            <person name="Zane M."/>
            <person name="Rokhsar D."/>
            <person name="Grimwood J."/>
            <person name="Schmutz J."/>
            <person name="Juenger T."/>
        </authorList>
    </citation>
    <scope>NUCLEOTIDE SEQUENCE [LARGE SCALE GENOMIC DNA]</scope>
    <source>
        <strain evidence="3">FIL2</strain>
    </source>
</reference>